<evidence type="ECO:0000256" key="7">
    <source>
        <dbReference type="ARBA" id="ARBA00023242"/>
    </source>
</evidence>
<evidence type="ECO:0000256" key="2">
    <source>
        <dbReference type="ARBA" id="ARBA00007214"/>
    </source>
</evidence>
<name>A0ABR2DSR0_9ROSI</name>
<dbReference type="Pfam" id="PF20452">
    <property type="entry name" value="Calmod_bind_C"/>
    <property type="match status" value="1"/>
</dbReference>
<feature type="compositionally biased region" description="Polar residues" evidence="8">
    <location>
        <begin position="518"/>
        <end position="533"/>
    </location>
</feature>
<keyword evidence="4" id="KW-0238">DNA-binding</keyword>
<comment type="caution">
    <text evidence="12">The sequence shown here is derived from an EMBL/GenBank/DDBJ whole genome shotgun (WGS) entry which is preliminary data.</text>
</comment>
<comment type="subcellular location">
    <subcellularLocation>
        <location evidence="1">Nucleus</location>
    </subcellularLocation>
</comment>
<accession>A0ABR2DSR0</accession>
<dbReference type="PANTHER" id="PTHR31713">
    <property type="entry name" value="OS02G0177800 PROTEIN"/>
    <property type="match status" value="1"/>
</dbReference>
<evidence type="ECO:0000313" key="13">
    <source>
        <dbReference type="Proteomes" id="UP001472677"/>
    </source>
</evidence>
<protein>
    <recommendedName>
        <fullName evidence="14">Calmodulin-binding protein</fullName>
    </recommendedName>
</protein>
<evidence type="ECO:0008006" key="14">
    <source>
        <dbReference type="Google" id="ProtNLM"/>
    </source>
</evidence>
<evidence type="ECO:0000256" key="4">
    <source>
        <dbReference type="ARBA" id="ARBA00023125"/>
    </source>
</evidence>
<dbReference type="InterPro" id="IPR046831">
    <property type="entry name" value="Calmodulin_bind_N"/>
</dbReference>
<feature type="domain" description="Calmodulin binding protein central" evidence="10">
    <location>
        <begin position="253"/>
        <end position="318"/>
    </location>
</feature>
<evidence type="ECO:0000256" key="5">
    <source>
        <dbReference type="ARBA" id="ARBA00023159"/>
    </source>
</evidence>
<sequence>MKLSAKRHVPDGTDEWSDFESMAPEPKRRLTLKNAVRSIMGFGGLSFNRIVLNLEPMLRSWVREEVERAILSSFHPSSGSSVTQIETSRGRSLQLRFVNKLPSTIFTGSKVEADDGETLRIILVDATTETLVSYGSLSSVKVEIVVLNGEFGTDERRDWTENEFNANVLRERQGKRPLVTGDLNITLVDGMGTVDNVVFTDNSSWIRSRKFRLGARIVQRISGESTIREASSEAFMVKDHRGELYKKHYPPFLHDEVWRLERIAKDGAFHKRLASNNIFTVKDFLRLHVTDPSALHDILGGGISNRVWDTIVDHALSCVVDDNEWYSYYGTAQSVGLLLDSIYRVVAATWDGQNYHPVEKLTFSHKLLVEDAKRQAYKNVRGLVLVDRQPTMGPSMPFTDLLPQPLSIPNLLLQQPDFSVENQDEADTPHGNLNQSSISYAYGMDDGNQLQISLPHDEPAIQAFNPTLRNSFRLGGIFHSNGENSLSIFPDDHFAAEDNSQPQMPIWTSTTPERRLASGSNVSTPASKSSTGILSPPPNVNSQSRGETSRDVWPKARWLKLRAVIQWRSISRGAARRRLATRFLYI</sequence>
<evidence type="ECO:0000256" key="3">
    <source>
        <dbReference type="ARBA" id="ARBA00023015"/>
    </source>
</evidence>
<evidence type="ECO:0000256" key="1">
    <source>
        <dbReference type="ARBA" id="ARBA00004123"/>
    </source>
</evidence>
<evidence type="ECO:0000259" key="10">
    <source>
        <dbReference type="Pfam" id="PF20451"/>
    </source>
</evidence>
<proteinExistence type="inferred from homology"/>
<keyword evidence="5" id="KW-0010">Activator</keyword>
<feature type="region of interest" description="Disordered" evidence="8">
    <location>
        <begin position="1"/>
        <end position="20"/>
    </location>
</feature>
<gene>
    <name evidence="12" type="ORF">V6N12_026772</name>
</gene>
<keyword evidence="13" id="KW-1185">Reference proteome</keyword>
<dbReference type="PANTHER" id="PTHR31713:SF43">
    <property type="entry name" value="CALMODULIN-BINDING PROTEIN 60 G"/>
    <property type="match status" value="1"/>
</dbReference>
<dbReference type="EMBL" id="JBBPBM010000023">
    <property type="protein sequence ID" value="KAK8545965.1"/>
    <property type="molecule type" value="Genomic_DNA"/>
</dbReference>
<evidence type="ECO:0000259" key="11">
    <source>
        <dbReference type="Pfam" id="PF20452"/>
    </source>
</evidence>
<reference evidence="12 13" key="1">
    <citation type="journal article" date="2024" name="G3 (Bethesda)">
        <title>Genome assembly of Hibiscus sabdariffa L. provides insights into metabolisms of medicinal natural products.</title>
        <authorList>
            <person name="Kim T."/>
        </authorList>
    </citation>
    <scope>NUCLEOTIDE SEQUENCE [LARGE SCALE GENOMIC DNA]</scope>
    <source>
        <strain evidence="12">TK-2024</strain>
        <tissue evidence="12">Old leaves</tissue>
    </source>
</reference>
<dbReference type="InterPro" id="IPR012416">
    <property type="entry name" value="CBP60"/>
</dbReference>
<dbReference type="Pfam" id="PF20451">
    <property type="entry name" value="Calmod_bind_M"/>
    <property type="match status" value="1"/>
</dbReference>
<evidence type="ECO:0000256" key="6">
    <source>
        <dbReference type="ARBA" id="ARBA00023163"/>
    </source>
</evidence>
<dbReference type="InterPro" id="IPR046830">
    <property type="entry name" value="Calmod_bind_M"/>
</dbReference>
<keyword evidence="7" id="KW-0539">Nucleus</keyword>
<organism evidence="12 13">
    <name type="scientific">Hibiscus sabdariffa</name>
    <name type="common">roselle</name>
    <dbReference type="NCBI Taxonomy" id="183260"/>
    <lineage>
        <taxon>Eukaryota</taxon>
        <taxon>Viridiplantae</taxon>
        <taxon>Streptophyta</taxon>
        <taxon>Embryophyta</taxon>
        <taxon>Tracheophyta</taxon>
        <taxon>Spermatophyta</taxon>
        <taxon>Magnoliopsida</taxon>
        <taxon>eudicotyledons</taxon>
        <taxon>Gunneridae</taxon>
        <taxon>Pentapetalae</taxon>
        <taxon>rosids</taxon>
        <taxon>malvids</taxon>
        <taxon>Malvales</taxon>
        <taxon>Malvaceae</taxon>
        <taxon>Malvoideae</taxon>
        <taxon>Hibiscus</taxon>
    </lineage>
</organism>
<dbReference type="InterPro" id="IPR046829">
    <property type="entry name" value="Calmod_bind_C"/>
</dbReference>
<keyword evidence="6" id="KW-0804">Transcription</keyword>
<evidence type="ECO:0000313" key="12">
    <source>
        <dbReference type="EMBL" id="KAK8545965.1"/>
    </source>
</evidence>
<comment type="similarity">
    <text evidence="2">Belongs to the plant ACBP60 protein family.</text>
</comment>
<evidence type="ECO:0000259" key="9">
    <source>
        <dbReference type="Pfam" id="PF07887"/>
    </source>
</evidence>
<dbReference type="Proteomes" id="UP001472677">
    <property type="component" value="Unassembled WGS sequence"/>
</dbReference>
<feature type="domain" description="Calmodulin binding protein-like N-terminal" evidence="9">
    <location>
        <begin position="93"/>
        <end position="240"/>
    </location>
</feature>
<evidence type="ECO:0000256" key="8">
    <source>
        <dbReference type="SAM" id="MobiDB-lite"/>
    </source>
</evidence>
<feature type="region of interest" description="Disordered" evidence="8">
    <location>
        <begin position="513"/>
        <end position="549"/>
    </location>
</feature>
<feature type="domain" description="Calmodulin binding protein C-terminal" evidence="11">
    <location>
        <begin position="324"/>
        <end position="383"/>
    </location>
</feature>
<dbReference type="Pfam" id="PF07887">
    <property type="entry name" value="Calmodulin_bind"/>
    <property type="match status" value="1"/>
</dbReference>
<keyword evidence="3" id="KW-0805">Transcription regulation</keyword>